<dbReference type="Gene3D" id="1.25.70.10">
    <property type="entry name" value="Transcription termination factor 3, mitochondrial"/>
    <property type="match status" value="1"/>
</dbReference>
<dbReference type="PANTHER" id="PTHR13068">
    <property type="entry name" value="CGI-12 PROTEIN-RELATED"/>
    <property type="match status" value="1"/>
</dbReference>
<dbReference type="FunFam" id="1.25.70.10:FF:000010">
    <property type="entry name" value="Transcription termination factor MTEF1, chloroplastic"/>
    <property type="match status" value="1"/>
</dbReference>
<proteinExistence type="inferred from homology"/>
<dbReference type="EMBL" id="JAJJMB010013564">
    <property type="protein sequence ID" value="KAI3867222.1"/>
    <property type="molecule type" value="Genomic_DNA"/>
</dbReference>
<comment type="caution">
    <text evidence="4">The sequence shown here is derived from an EMBL/GenBank/DDBJ whole genome shotgun (WGS) entry which is preliminary data.</text>
</comment>
<dbReference type="PANTHER" id="PTHR13068:SF46">
    <property type="entry name" value="OS03G0360600 PROTEIN"/>
    <property type="match status" value="1"/>
</dbReference>
<keyword evidence="3" id="KW-0809">Transit peptide</keyword>
<keyword evidence="2" id="KW-0804">Transcription</keyword>
<dbReference type="GO" id="GO:0006353">
    <property type="term" value="P:DNA-templated transcription termination"/>
    <property type="evidence" value="ECO:0007669"/>
    <property type="project" value="UniProtKB-KW"/>
</dbReference>
<dbReference type="InterPro" id="IPR038538">
    <property type="entry name" value="MTERF_sf"/>
</dbReference>
<dbReference type="Proteomes" id="UP001202328">
    <property type="component" value="Unassembled WGS sequence"/>
</dbReference>
<keyword evidence="2" id="KW-0805">Transcription regulation</keyword>
<evidence type="ECO:0000313" key="4">
    <source>
        <dbReference type="EMBL" id="KAI3867222.1"/>
    </source>
</evidence>
<evidence type="ECO:0000313" key="5">
    <source>
        <dbReference type="Proteomes" id="UP001202328"/>
    </source>
</evidence>
<name>A0AAD4S6V4_9MAGN</name>
<dbReference type="AlphaFoldDB" id="A0AAD4S6V4"/>
<gene>
    <name evidence="4" type="ORF">MKW98_001656</name>
</gene>
<reference evidence="4" key="1">
    <citation type="submission" date="2022-04" db="EMBL/GenBank/DDBJ databases">
        <title>A functionally conserved STORR gene fusion in Papaver species that diverged 16.8 million years ago.</title>
        <authorList>
            <person name="Catania T."/>
        </authorList>
    </citation>
    <scope>NUCLEOTIDE SEQUENCE</scope>
    <source>
        <strain evidence="4">S-188037</strain>
    </source>
</reference>
<keyword evidence="5" id="KW-1185">Reference proteome</keyword>
<dbReference type="Pfam" id="PF02536">
    <property type="entry name" value="mTERF"/>
    <property type="match status" value="1"/>
</dbReference>
<organism evidence="4 5">
    <name type="scientific">Papaver atlanticum</name>
    <dbReference type="NCBI Taxonomy" id="357466"/>
    <lineage>
        <taxon>Eukaryota</taxon>
        <taxon>Viridiplantae</taxon>
        <taxon>Streptophyta</taxon>
        <taxon>Embryophyta</taxon>
        <taxon>Tracheophyta</taxon>
        <taxon>Spermatophyta</taxon>
        <taxon>Magnoliopsida</taxon>
        <taxon>Ranunculales</taxon>
        <taxon>Papaveraceae</taxon>
        <taxon>Papaveroideae</taxon>
        <taxon>Papaver</taxon>
    </lineage>
</organism>
<dbReference type="InterPro" id="IPR003690">
    <property type="entry name" value="MTERF"/>
</dbReference>
<evidence type="ECO:0000256" key="2">
    <source>
        <dbReference type="ARBA" id="ARBA00022472"/>
    </source>
</evidence>
<dbReference type="GO" id="GO:0003676">
    <property type="term" value="F:nucleic acid binding"/>
    <property type="evidence" value="ECO:0007669"/>
    <property type="project" value="InterPro"/>
</dbReference>
<dbReference type="SMART" id="SM00733">
    <property type="entry name" value="Mterf"/>
    <property type="match status" value="6"/>
</dbReference>
<accession>A0AAD4S6V4</accession>
<evidence type="ECO:0000256" key="1">
    <source>
        <dbReference type="ARBA" id="ARBA00007692"/>
    </source>
</evidence>
<comment type="similarity">
    <text evidence="1">Belongs to the mTERF family.</text>
</comment>
<sequence>MEAILLRFYTTTGGGGGGGTSGRTISQIHLMTSTRFYFYNTTTNIKNSRLIHSRILSSSSSKTLISIPQKPSHFPKFVDDDINENPQITKPTTSRIDIFREKLLYLDSIGIDIFSILKQQEEEQNDGKYEEEFNTLNLIVSTSLDDMKSTIDFIRSMGFTTIEFRRICGMCPEILTFKVSKVIPVFTFLLREAKVMGSDIRRVINRRPRLLVCNVEKRLRPTLYFLQSIGIAEVHKHTSLLSCSVEDKFIPRIEYLEHIGFTNADALSMLRRFPQLFCYSIKNNFEPKFDYFYREMGRDLEELKEFPQYFSFSLENRIKPRHLCCVQKDVHFPLPVMLKTCDTQFRDTLERNNSVVGRVFLQNRLRCRDICSKESGTSSRHAEKLKNMHIRMQLILTALTHHSLENSSSVIIIIIGEGKSRNLKQLEKRRPYALCQREKGVDVIALGKR</sequence>
<protein>
    <submittedName>
        <fullName evidence="4">Uncharacterized protein</fullName>
    </submittedName>
</protein>
<evidence type="ECO:0000256" key="3">
    <source>
        <dbReference type="ARBA" id="ARBA00022946"/>
    </source>
</evidence>
<keyword evidence="2" id="KW-0806">Transcription termination</keyword>